<evidence type="ECO:0000313" key="2">
    <source>
        <dbReference type="EMBL" id="VDK56796.1"/>
    </source>
</evidence>
<dbReference type="EMBL" id="UYRV01009702">
    <property type="protein sequence ID" value="VDK56796.1"/>
    <property type="molecule type" value="Genomic_DNA"/>
</dbReference>
<keyword evidence="1" id="KW-0732">Signal</keyword>
<dbReference type="Proteomes" id="UP000271889">
    <property type="component" value="Unassembled WGS sequence"/>
</dbReference>
<reference evidence="2 3" key="1">
    <citation type="submission" date="2018-11" db="EMBL/GenBank/DDBJ databases">
        <authorList>
            <consortium name="Pathogen Informatics"/>
        </authorList>
    </citation>
    <scope>NUCLEOTIDE SEQUENCE [LARGE SCALE GENOMIC DNA]</scope>
</reference>
<feature type="chain" id="PRO_5018251295" evidence="1">
    <location>
        <begin position="16"/>
        <end position="196"/>
    </location>
</feature>
<dbReference type="AlphaFoldDB" id="A0A3P6R202"/>
<sequence>MYKVIFLTLVAFAVGLKKFEPIKLVPVRETKLFKASDGPCQDGVNNVIELADTGDYNIQTEGLTIQTYDAEFNPSCSNGRAKISLPGIITLAKGKIIVRQASDLEHMRQLLLYYTLKGNVGDICVNGHPRGPLRAAARNPCRYDISPVGKKLPLGFYQMLSKPGTYDLEEIAEAGGIATIIPMDYFPQAYVSVQNT</sequence>
<accession>A0A3P6R202</accession>
<evidence type="ECO:0000313" key="3">
    <source>
        <dbReference type="Proteomes" id="UP000271889"/>
    </source>
</evidence>
<proteinExistence type="predicted"/>
<dbReference type="OrthoDB" id="5836370at2759"/>
<name>A0A3P6R202_CYLGO</name>
<gene>
    <name evidence="2" type="ORF">CGOC_LOCUS3769</name>
</gene>
<organism evidence="2 3">
    <name type="scientific">Cylicostephanus goldi</name>
    <name type="common">Nematode worm</name>
    <dbReference type="NCBI Taxonomy" id="71465"/>
    <lineage>
        <taxon>Eukaryota</taxon>
        <taxon>Metazoa</taxon>
        <taxon>Ecdysozoa</taxon>
        <taxon>Nematoda</taxon>
        <taxon>Chromadorea</taxon>
        <taxon>Rhabditida</taxon>
        <taxon>Rhabditina</taxon>
        <taxon>Rhabditomorpha</taxon>
        <taxon>Strongyloidea</taxon>
        <taxon>Strongylidae</taxon>
        <taxon>Cylicostephanus</taxon>
    </lineage>
</organism>
<evidence type="ECO:0000256" key="1">
    <source>
        <dbReference type="SAM" id="SignalP"/>
    </source>
</evidence>
<keyword evidence="3" id="KW-1185">Reference proteome</keyword>
<feature type="signal peptide" evidence="1">
    <location>
        <begin position="1"/>
        <end position="15"/>
    </location>
</feature>
<protein>
    <submittedName>
        <fullName evidence="2">Uncharacterized protein</fullName>
    </submittedName>
</protein>